<organism evidence="2 3">
    <name type="scientific">Piloderma croceum (strain F 1598)</name>
    <dbReference type="NCBI Taxonomy" id="765440"/>
    <lineage>
        <taxon>Eukaryota</taxon>
        <taxon>Fungi</taxon>
        <taxon>Dikarya</taxon>
        <taxon>Basidiomycota</taxon>
        <taxon>Agaricomycotina</taxon>
        <taxon>Agaricomycetes</taxon>
        <taxon>Agaricomycetidae</taxon>
        <taxon>Atheliales</taxon>
        <taxon>Atheliaceae</taxon>
        <taxon>Piloderma</taxon>
    </lineage>
</organism>
<keyword evidence="3" id="KW-1185">Reference proteome</keyword>
<dbReference type="OrthoDB" id="10261753at2759"/>
<evidence type="ECO:0000256" key="1">
    <source>
        <dbReference type="SAM" id="MobiDB-lite"/>
    </source>
</evidence>
<dbReference type="PANTHER" id="PTHR10933">
    <property type="entry name" value="IMMUNOGLOBULIN-BINDING PROTEIN 1"/>
    <property type="match status" value="1"/>
</dbReference>
<reference evidence="3" key="2">
    <citation type="submission" date="2015-01" db="EMBL/GenBank/DDBJ databases">
        <title>Evolutionary Origins and Diversification of the Mycorrhizal Mutualists.</title>
        <authorList>
            <consortium name="DOE Joint Genome Institute"/>
            <consortium name="Mycorrhizal Genomics Consortium"/>
            <person name="Kohler A."/>
            <person name="Kuo A."/>
            <person name="Nagy L.G."/>
            <person name="Floudas D."/>
            <person name="Copeland A."/>
            <person name="Barry K.W."/>
            <person name="Cichocki N."/>
            <person name="Veneault-Fourrey C."/>
            <person name="LaButti K."/>
            <person name="Lindquist E.A."/>
            <person name="Lipzen A."/>
            <person name="Lundell T."/>
            <person name="Morin E."/>
            <person name="Murat C."/>
            <person name="Riley R."/>
            <person name="Ohm R."/>
            <person name="Sun H."/>
            <person name="Tunlid A."/>
            <person name="Henrissat B."/>
            <person name="Grigoriev I.V."/>
            <person name="Hibbett D.S."/>
            <person name="Martin F."/>
        </authorList>
    </citation>
    <scope>NUCLEOTIDE SEQUENCE [LARGE SCALE GENOMIC DNA]</scope>
    <source>
        <strain evidence="3">F 1598</strain>
    </source>
</reference>
<dbReference type="FunCoup" id="A0A0C3BQY2">
    <property type="interactions" value="414"/>
</dbReference>
<dbReference type="GO" id="GO:0009966">
    <property type="term" value="P:regulation of signal transduction"/>
    <property type="evidence" value="ECO:0007669"/>
    <property type="project" value="InterPro"/>
</dbReference>
<gene>
    <name evidence="2" type="ORF">PILCRDRAFT_823251</name>
</gene>
<dbReference type="Gene3D" id="1.25.40.540">
    <property type="entry name" value="TAP42-like family"/>
    <property type="match status" value="1"/>
</dbReference>
<feature type="region of interest" description="Disordered" evidence="1">
    <location>
        <begin position="234"/>
        <end position="289"/>
    </location>
</feature>
<dbReference type="PANTHER" id="PTHR10933:SF9">
    <property type="entry name" value="IMMUNOGLOBULIN-BINDING PROTEIN 1"/>
    <property type="match status" value="1"/>
</dbReference>
<evidence type="ECO:0000313" key="3">
    <source>
        <dbReference type="Proteomes" id="UP000054166"/>
    </source>
</evidence>
<dbReference type="AlphaFoldDB" id="A0A0C3BQY2"/>
<dbReference type="GO" id="GO:0051721">
    <property type="term" value="F:protein phosphatase 2A binding"/>
    <property type="evidence" value="ECO:0007669"/>
    <property type="project" value="TreeGrafter"/>
</dbReference>
<feature type="region of interest" description="Disordered" evidence="1">
    <location>
        <begin position="326"/>
        <end position="345"/>
    </location>
</feature>
<dbReference type="InterPro" id="IPR038511">
    <property type="entry name" value="TAP42/TAP46-like_sf"/>
</dbReference>
<dbReference type="Proteomes" id="UP000054166">
    <property type="component" value="Unassembled WGS sequence"/>
</dbReference>
<evidence type="ECO:0000313" key="2">
    <source>
        <dbReference type="EMBL" id="KIM79707.1"/>
    </source>
</evidence>
<protein>
    <recommendedName>
        <fullName evidence="4">TAP42-like protein</fullName>
    </recommendedName>
</protein>
<dbReference type="HOGENOM" id="CLU_041824_2_0_1"/>
<dbReference type="GO" id="GO:0005829">
    <property type="term" value="C:cytosol"/>
    <property type="evidence" value="ECO:0007669"/>
    <property type="project" value="TreeGrafter"/>
</dbReference>
<sequence>MSSDISLPALFIRVLIAASKAHSLPTIHDETQELIRSALTDLRSLSSRITALSLFSSNEALEDVSTRDLVYLLVRFVSAELETRVKATERDERMIHLGMAQRSLQTFVETLDNYDIVPAADRELYEKKVLDVRDPAKKRELKIKQYQKEKELRTRIEVIRKRRGQRPGSDAEATDFDLISSLLPSPFSSSAADDEDEDDSETDDILRETTLLLLRLTYAQAHAQLGSMDQELELLRSAPPPPPSWEPPVDDQRGKNREIDDVWKLDAPTRPSGSGELLDPNGKPLQPFTILPAGASNRARLQSQVFGPGHRLPTMSIDEYLQIERERGNILTGGGPQSEPTSSEQLAIDAEQDGAKFGDDKVEEKRLKDENWARYTDVNPKGVGNTMNRG</sequence>
<name>A0A0C3BQY2_PILCF</name>
<accession>A0A0C3BQY2</accession>
<dbReference type="Pfam" id="PF04177">
    <property type="entry name" value="TAP42"/>
    <property type="match status" value="1"/>
</dbReference>
<dbReference type="InParanoid" id="A0A0C3BQY2"/>
<dbReference type="EMBL" id="KN833008">
    <property type="protein sequence ID" value="KIM79707.1"/>
    <property type="molecule type" value="Genomic_DNA"/>
</dbReference>
<dbReference type="STRING" id="765440.A0A0C3BQY2"/>
<reference evidence="2 3" key="1">
    <citation type="submission" date="2014-04" db="EMBL/GenBank/DDBJ databases">
        <authorList>
            <consortium name="DOE Joint Genome Institute"/>
            <person name="Kuo A."/>
            <person name="Tarkka M."/>
            <person name="Buscot F."/>
            <person name="Kohler A."/>
            <person name="Nagy L.G."/>
            <person name="Floudas D."/>
            <person name="Copeland A."/>
            <person name="Barry K.W."/>
            <person name="Cichocki N."/>
            <person name="Veneault-Fourrey C."/>
            <person name="LaButti K."/>
            <person name="Lindquist E.A."/>
            <person name="Lipzen A."/>
            <person name="Lundell T."/>
            <person name="Morin E."/>
            <person name="Murat C."/>
            <person name="Sun H."/>
            <person name="Tunlid A."/>
            <person name="Henrissat B."/>
            <person name="Grigoriev I.V."/>
            <person name="Hibbett D.S."/>
            <person name="Martin F."/>
            <person name="Nordberg H.P."/>
            <person name="Cantor M.N."/>
            <person name="Hua S.X."/>
        </authorList>
    </citation>
    <scope>NUCLEOTIDE SEQUENCE [LARGE SCALE GENOMIC DNA]</scope>
    <source>
        <strain evidence="2 3">F 1598</strain>
    </source>
</reference>
<dbReference type="GO" id="GO:0035303">
    <property type="term" value="P:regulation of dephosphorylation"/>
    <property type="evidence" value="ECO:0007669"/>
    <property type="project" value="TreeGrafter"/>
</dbReference>
<feature type="compositionally biased region" description="Basic and acidic residues" evidence="1">
    <location>
        <begin position="250"/>
        <end position="264"/>
    </location>
</feature>
<dbReference type="InterPro" id="IPR007304">
    <property type="entry name" value="TAP46-like"/>
</dbReference>
<proteinExistence type="predicted"/>
<evidence type="ECO:0008006" key="4">
    <source>
        <dbReference type="Google" id="ProtNLM"/>
    </source>
</evidence>